<dbReference type="RefSeq" id="WP_244730493.1">
    <property type="nucleotide sequence ID" value="NZ_JALIRP010000016.1"/>
</dbReference>
<dbReference type="InterPro" id="IPR028932">
    <property type="entry name" value="TerB-C"/>
</dbReference>
<dbReference type="Proteomes" id="UP001139347">
    <property type="component" value="Unassembled WGS sequence"/>
</dbReference>
<reference evidence="4" key="1">
    <citation type="submission" date="2022-04" db="EMBL/GenBank/DDBJ databases">
        <title>Paenibacillus mangrovi sp. nov., a novel endophytic bacterium isolated from bark of Kandelia candel.</title>
        <authorList>
            <person name="Tuo L."/>
        </authorList>
    </citation>
    <scope>NUCLEOTIDE SEQUENCE</scope>
    <source>
        <strain evidence="4">KQZ6P-2</strain>
    </source>
</reference>
<organism evidence="4 5">
    <name type="scientific">Paenibacillus mangrovi</name>
    <dbReference type="NCBI Taxonomy" id="2931978"/>
    <lineage>
        <taxon>Bacteria</taxon>
        <taxon>Bacillati</taxon>
        <taxon>Bacillota</taxon>
        <taxon>Bacilli</taxon>
        <taxon>Bacillales</taxon>
        <taxon>Paenibacillaceae</taxon>
        <taxon>Paenibacillus</taxon>
    </lineage>
</organism>
<evidence type="ECO:0000313" key="5">
    <source>
        <dbReference type="Proteomes" id="UP001139347"/>
    </source>
</evidence>
<proteinExistence type="predicted"/>
<feature type="region of interest" description="Disordered" evidence="1">
    <location>
        <begin position="17"/>
        <end position="40"/>
    </location>
</feature>
<protein>
    <submittedName>
        <fullName evidence="4">TerB N-terminal domain-containing protein</fullName>
    </submittedName>
</protein>
<dbReference type="InterPro" id="IPR025266">
    <property type="entry name" value="TerB_N"/>
</dbReference>
<sequence length="492" mass="56671">MNSYNKSLDFAEIDISDDTEQGSSRLQGMSIPERKERPPGDSIPLIKTLSREQQFVQQARAFAELTCEQTAFIPFMSYWPTYEQMNEAQRSWYFYWRSEVHTGQYLFTDLSYIFVYLYELIHGVGWETPSQGYDLMMQLWDAYGKRYPKLNGYMADWVCDFVLVHQLELPLMDTLLHSETAKTGELFDLELMRLFTDDPASLTLEQILTLSDYDVQRSKFYQEGGSVLLEAYVPGVVALVDSFLQKTTGKKLVSTFYKGQGKATQRYLFRSAIYDASMYGKTILLQVSQLRKCPPLRYYITQLLRCTENKLRELQHFKGRLRGVTLKSETETLIQRFLDKEFTPEKPVGPVISIDPGRLAELQKDSEEVRNMLTVEVWDEIQEPEHAAPLESSLDLEQPAEDQALVWDTSGMEEEWALFAGQLGQAHLDTLFALKSQVASTELDQIAEKYGTMPTLLLDEINEIAMETIGDLVVDGESITEDYIDYFESLKR</sequence>
<accession>A0A9X1WTX4</accession>
<dbReference type="Pfam" id="PF15615">
    <property type="entry name" value="TerB_C"/>
    <property type="match status" value="1"/>
</dbReference>
<comment type="caution">
    <text evidence="4">The sequence shown here is derived from an EMBL/GenBank/DDBJ whole genome shotgun (WGS) entry which is preliminary data.</text>
</comment>
<dbReference type="Pfam" id="PF13208">
    <property type="entry name" value="TerB_N"/>
    <property type="match status" value="1"/>
</dbReference>
<evidence type="ECO:0000259" key="3">
    <source>
        <dbReference type="Pfam" id="PF15615"/>
    </source>
</evidence>
<keyword evidence="5" id="KW-1185">Reference proteome</keyword>
<feature type="domain" description="TerB-C" evidence="3">
    <location>
        <begin position="352"/>
        <end position="490"/>
    </location>
</feature>
<dbReference type="EMBL" id="JALIRP010000016">
    <property type="protein sequence ID" value="MCJ8014933.1"/>
    <property type="molecule type" value="Genomic_DNA"/>
</dbReference>
<evidence type="ECO:0000259" key="2">
    <source>
        <dbReference type="Pfam" id="PF13208"/>
    </source>
</evidence>
<dbReference type="AlphaFoldDB" id="A0A9X1WTX4"/>
<evidence type="ECO:0000313" key="4">
    <source>
        <dbReference type="EMBL" id="MCJ8014933.1"/>
    </source>
</evidence>
<name>A0A9X1WTX4_9BACL</name>
<feature type="domain" description="TerB N-terminal" evidence="2">
    <location>
        <begin position="46"/>
        <end position="248"/>
    </location>
</feature>
<evidence type="ECO:0000256" key="1">
    <source>
        <dbReference type="SAM" id="MobiDB-lite"/>
    </source>
</evidence>
<gene>
    <name evidence="4" type="ORF">MUG84_24925</name>
</gene>